<accession>A0A0G0VEX5</accession>
<evidence type="ECO:0000256" key="1">
    <source>
        <dbReference type="ARBA" id="ARBA00023125"/>
    </source>
</evidence>
<dbReference type="Proteomes" id="UP000034108">
    <property type="component" value="Unassembled WGS sequence"/>
</dbReference>
<gene>
    <name evidence="5" type="ORF">UU49_C0019G0001</name>
</gene>
<dbReference type="InterPro" id="IPR011109">
    <property type="entry name" value="DNA_bind_recombinase_dom"/>
</dbReference>
<dbReference type="InterPro" id="IPR038109">
    <property type="entry name" value="DNA_bind_recomb_sf"/>
</dbReference>
<dbReference type="InterPro" id="IPR050639">
    <property type="entry name" value="SSR_resolvase"/>
</dbReference>
<dbReference type="InterPro" id="IPR025827">
    <property type="entry name" value="Zn_ribbon_recom_dom"/>
</dbReference>
<evidence type="ECO:0000256" key="2">
    <source>
        <dbReference type="ARBA" id="ARBA00023172"/>
    </source>
</evidence>
<keyword evidence="1" id="KW-0238">DNA-binding</keyword>
<dbReference type="AlphaFoldDB" id="A0A0G0VEX5"/>
<dbReference type="Pfam" id="PF13408">
    <property type="entry name" value="Zn_ribbon_recom"/>
    <property type="match status" value="1"/>
</dbReference>
<proteinExistence type="predicted"/>
<feature type="non-terminal residue" evidence="5">
    <location>
        <position position="1"/>
    </location>
</feature>
<name>A0A0G0VEX5_9BACT</name>
<evidence type="ECO:0000313" key="6">
    <source>
        <dbReference type="Proteomes" id="UP000034108"/>
    </source>
</evidence>
<dbReference type="GO" id="GO:0000150">
    <property type="term" value="F:DNA strand exchange activity"/>
    <property type="evidence" value="ECO:0007669"/>
    <property type="project" value="InterPro"/>
</dbReference>
<dbReference type="Pfam" id="PF07508">
    <property type="entry name" value="Recombinase"/>
    <property type="match status" value="1"/>
</dbReference>
<sequence length="328" mass="37732">TAMGLRSKAGIPLPKSGIENILRNPFYYGMMKIKGHIYPHKHQPLISKDLFDKVQQVKAGYHKKPFQYAAKPFIFRGMIKCANCGCMISPELTKGKYIYYSCTNYKRAHKKRVYVSEAAILEPIEGLLKGIALSNETINDLTVELKKINEDKNHFHRQSIDGLRAEYDRIDKRISAMYDDKLDGSITSEMFDKKLKEYKERQSEINDQLQRHTDADGNFYLVANQVMSLAQRAYDIFSSKDTQINEKRAILNFVLQNCQLLGRNFTFSLKKPFDSIFSYNQAVNCTSEPQKTPILSTKSTQIEDGLCAKLRDLDSNQDKRIQSPLSYH</sequence>
<dbReference type="EMBL" id="LCAV01000019">
    <property type="protein sequence ID" value="KKR98201.1"/>
    <property type="molecule type" value="Genomic_DNA"/>
</dbReference>
<feature type="domain" description="Recombinase zinc beta ribbon" evidence="4">
    <location>
        <begin position="74"/>
        <end position="122"/>
    </location>
</feature>
<dbReference type="PANTHER" id="PTHR30461:SF2">
    <property type="entry name" value="SERINE RECOMBINASE PINE-RELATED"/>
    <property type="match status" value="1"/>
</dbReference>
<dbReference type="STRING" id="1619048.UU49_C0019G0001"/>
<protein>
    <recommendedName>
        <fullName evidence="7">Recombinase</fullName>
    </recommendedName>
</protein>
<organism evidence="5 6">
    <name type="scientific">Candidatus Magasanikbacteria bacterium GW2011_GWC2_41_17</name>
    <dbReference type="NCBI Taxonomy" id="1619048"/>
    <lineage>
        <taxon>Bacteria</taxon>
        <taxon>Candidatus Magasanikiibacteriota</taxon>
    </lineage>
</organism>
<evidence type="ECO:0008006" key="7">
    <source>
        <dbReference type="Google" id="ProtNLM"/>
    </source>
</evidence>
<keyword evidence="2" id="KW-0233">DNA recombination</keyword>
<evidence type="ECO:0000259" key="4">
    <source>
        <dbReference type="Pfam" id="PF13408"/>
    </source>
</evidence>
<comment type="caution">
    <text evidence="5">The sequence shown here is derived from an EMBL/GenBank/DDBJ whole genome shotgun (WGS) entry which is preliminary data.</text>
</comment>
<reference evidence="5 6" key="1">
    <citation type="journal article" date="2015" name="Nature">
        <title>rRNA introns, odd ribosomes, and small enigmatic genomes across a large radiation of phyla.</title>
        <authorList>
            <person name="Brown C.T."/>
            <person name="Hug L.A."/>
            <person name="Thomas B.C."/>
            <person name="Sharon I."/>
            <person name="Castelle C.J."/>
            <person name="Singh A."/>
            <person name="Wilkins M.J."/>
            <person name="Williams K.H."/>
            <person name="Banfield J.F."/>
        </authorList>
    </citation>
    <scope>NUCLEOTIDE SEQUENCE [LARGE SCALE GENOMIC DNA]</scope>
</reference>
<evidence type="ECO:0000313" key="5">
    <source>
        <dbReference type="EMBL" id="KKR98201.1"/>
    </source>
</evidence>
<dbReference type="PANTHER" id="PTHR30461">
    <property type="entry name" value="DNA-INVERTASE FROM LAMBDOID PROPHAGE"/>
    <property type="match status" value="1"/>
</dbReference>
<dbReference type="Gene3D" id="3.90.1750.20">
    <property type="entry name" value="Putative Large Serine Recombinase, Chain B, Domain 2"/>
    <property type="match status" value="1"/>
</dbReference>
<feature type="domain" description="Recombinase" evidence="3">
    <location>
        <begin position="2"/>
        <end position="57"/>
    </location>
</feature>
<evidence type="ECO:0000259" key="3">
    <source>
        <dbReference type="Pfam" id="PF07508"/>
    </source>
</evidence>
<dbReference type="GO" id="GO:0003677">
    <property type="term" value="F:DNA binding"/>
    <property type="evidence" value="ECO:0007669"/>
    <property type="project" value="UniProtKB-KW"/>
</dbReference>